<dbReference type="GO" id="GO:0046872">
    <property type="term" value="F:metal ion binding"/>
    <property type="evidence" value="ECO:0007669"/>
    <property type="project" value="UniProtKB-KW"/>
</dbReference>
<dbReference type="PANTHER" id="PTHR21266">
    <property type="entry name" value="IRON-SULFUR DOMAIN CONTAINING PROTEIN"/>
    <property type="match status" value="1"/>
</dbReference>
<dbReference type="InterPro" id="IPR017941">
    <property type="entry name" value="Rieske_2Fe-2S"/>
</dbReference>
<dbReference type="PANTHER" id="PTHR21266:SF59">
    <property type="entry name" value="BLR4922 PROTEIN"/>
    <property type="match status" value="1"/>
</dbReference>
<keyword evidence="4" id="KW-0408">Iron</keyword>
<evidence type="ECO:0000256" key="2">
    <source>
        <dbReference type="ARBA" id="ARBA00022723"/>
    </source>
</evidence>
<evidence type="ECO:0000256" key="5">
    <source>
        <dbReference type="ARBA" id="ARBA00023014"/>
    </source>
</evidence>
<dbReference type="Gene3D" id="2.102.10.10">
    <property type="entry name" value="Rieske [2Fe-2S] iron-sulphur domain"/>
    <property type="match status" value="1"/>
</dbReference>
<dbReference type="KEGG" id="vab:WPS_30470"/>
<evidence type="ECO:0000313" key="9">
    <source>
        <dbReference type="Proteomes" id="UP001317532"/>
    </source>
</evidence>
<dbReference type="RefSeq" id="WP_317995341.1">
    <property type="nucleotide sequence ID" value="NZ_AP025523.1"/>
</dbReference>
<dbReference type="AlphaFoldDB" id="A0AAN1XYK6"/>
<keyword evidence="5" id="KW-0411">Iron-sulfur</keyword>
<evidence type="ECO:0000256" key="3">
    <source>
        <dbReference type="ARBA" id="ARBA00023002"/>
    </source>
</evidence>
<dbReference type="PROSITE" id="PS51296">
    <property type="entry name" value="RIESKE"/>
    <property type="match status" value="1"/>
</dbReference>
<dbReference type="GO" id="GO:0016705">
    <property type="term" value="F:oxidoreductase activity, acting on paired donors, with incorporation or reduction of molecular oxygen"/>
    <property type="evidence" value="ECO:0007669"/>
    <property type="project" value="UniProtKB-ARBA"/>
</dbReference>
<dbReference type="EMBL" id="AP025523">
    <property type="protein sequence ID" value="BDE07771.1"/>
    <property type="molecule type" value="Genomic_DNA"/>
</dbReference>
<name>A0AAN1XYK6_UNVUL</name>
<keyword evidence="3" id="KW-0560">Oxidoreductase</keyword>
<dbReference type="InterPro" id="IPR050584">
    <property type="entry name" value="Cholesterol_7-desaturase"/>
</dbReference>
<evidence type="ECO:0000256" key="4">
    <source>
        <dbReference type="ARBA" id="ARBA00023004"/>
    </source>
</evidence>
<feature type="domain" description="Rieske" evidence="7">
    <location>
        <begin position="1"/>
        <end position="57"/>
    </location>
</feature>
<dbReference type="InterPro" id="IPR036922">
    <property type="entry name" value="Rieske_2Fe-2S_sf"/>
</dbReference>
<keyword evidence="1" id="KW-0001">2Fe-2S</keyword>
<dbReference type="Proteomes" id="UP001317532">
    <property type="component" value="Chromosome"/>
</dbReference>
<accession>A0AAN1XYK6</accession>
<feature type="region of interest" description="Disordered" evidence="6">
    <location>
        <begin position="62"/>
        <end position="83"/>
    </location>
</feature>
<reference evidence="8 9" key="1">
    <citation type="journal article" date="2022" name="ISME Commun">
        <title>Vulcanimicrobium alpinus gen. nov. sp. nov., the first cultivated representative of the candidate phylum 'Eremiobacterota', is a metabolically versatile aerobic anoxygenic phototroph.</title>
        <authorList>
            <person name="Yabe S."/>
            <person name="Muto K."/>
            <person name="Abe K."/>
            <person name="Yokota A."/>
            <person name="Staudigel H."/>
            <person name="Tebo B.M."/>
        </authorList>
    </citation>
    <scope>NUCLEOTIDE SEQUENCE [LARGE SCALE GENOMIC DNA]</scope>
    <source>
        <strain evidence="8 9">WC8-2</strain>
    </source>
</reference>
<evidence type="ECO:0000256" key="6">
    <source>
        <dbReference type="SAM" id="MobiDB-lite"/>
    </source>
</evidence>
<dbReference type="SUPFAM" id="SSF50022">
    <property type="entry name" value="ISP domain"/>
    <property type="match status" value="1"/>
</dbReference>
<keyword evidence="2" id="KW-0479">Metal-binding</keyword>
<dbReference type="Pfam" id="PF00355">
    <property type="entry name" value="Rieske"/>
    <property type="match status" value="1"/>
</dbReference>
<sequence length="83" mass="9252">MIGRNEDCGLTCFYHGWKVDVDGNCVEMPTEPDGYGFKNRVRIASYPTREAGVMVWATSARASTNYRSPRSTGRRSRASSARS</sequence>
<evidence type="ECO:0000259" key="7">
    <source>
        <dbReference type="PROSITE" id="PS51296"/>
    </source>
</evidence>
<dbReference type="GO" id="GO:0004497">
    <property type="term" value="F:monooxygenase activity"/>
    <property type="evidence" value="ECO:0007669"/>
    <property type="project" value="UniProtKB-ARBA"/>
</dbReference>
<protein>
    <recommendedName>
        <fullName evidence="7">Rieske domain-containing protein</fullName>
    </recommendedName>
</protein>
<gene>
    <name evidence="8" type="ORF">WPS_30470</name>
</gene>
<proteinExistence type="predicted"/>
<dbReference type="GO" id="GO:0051537">
    <property type="term" value="F:2 iron, 2 sulfur cluster binding"/>
    <property type="evidence" value="ECO:0007669"/>
    <property type="project" value="UniProtKB-KW"/>
</dbReference>
<evidence type="ECO:0000256" key="1">
    <source>
        <dbReference type="ARBA" id="ARBA00022714"/>
    </source>
</evidence>
<evidence type="ECO:0000313" key="8">
    <source>
        <dbReference type="EMBL" id="BDE07771.1"/>
    </source>
</evidence>
<organism evidence="8 9">
    <name type="scientific">Vulcanimicrobium alpinum</name>
    <dbReference type="NCBI Taxonomy" id="3016050"/>
    <lineage>
        <taxon>Bacteria</taxon>
        <taxon>Bacillati</taxon>
        <taxon>Vulcanimicrobiota</taxon>
        <taxon>Vulcanimicrobiia</taxon>
        <taxon>Vulcanimicrobiales</taxon>
        <taxon>Vulcanimicrobiaceae</taxon>
        <taxon>Vulcanimicrobium</taxon>
    </lineage>
</organism>
<keyword evidence="9" id="KW-1185">Reference proteome</keyword>